<evidence type="ECO:0000313" key="2">
    <source>
        <dbReference type="EMBL" id="SFR47713.1"/>
    </source>
</evidence>
<dbReference type="RefSeq" id="WP_165615038.1">
    <property type="nucleotide sequence ID" value="NZ_FOYP01000001.1"/>
</dbReference>
<accession>A0A1I6GZS4</accession>
<reference evidence="3" key="1">
    <citation type="submission" date="2016-10" db="EMBL/GenBank/DDBJ databases">
        <authorList>
            <person name="Varghese N."/>
            <person name="Submissions S."/>
        </authorList>
    </citation>
    <scope>NUCLEOTIDE SEQUENCE [LARGE SCALE GENOMIC DNA]</scope>
    <source>
        <strain evidence="3">DSM 26879</strain>
    </source>
</reference>
<evidence type="ECO:0000313" key="3">
    <source>
        <dbReference type="Proteomes" id="UP000199478"/>
    </source>
</evidence>
<keyword evidence="3" id="KW-1185">Reference proteome</keyword>
<dbReference type="EMBL" id="FOYP01000001">
    <property type="protein sequence ID" value="SFR47713.1"/>
    <property type="molecule type" value="Genomic_DNA"/>
</dbReference>
<proteinExistence type="predicted"/>
<dbReference type="AlphaFoldDB" id="A0A1I6GZS4"/>
<name>A0A1I6GZS4_9RHOB</name>
<feature type="region of interest" description="Disordered" evidence="1">
    <location>
        <begin position="28"/>
        <end position="54"/>
    </location>
</feature>
<dbReference type="Proteomes" id="UP000199478">
    <property type="component" value="Unassembled WGS sequence"/>
</dbReference>
<sequence>MAKLKSTDVFTTAKPRAETPFEKTLRASKEITENETAKREEKTARLRRTRLERS</sequence>
<organism evidence="2 3">
    <name type="scientific">Yoonia tamlensis</name>
    <dbReference type="NCBI Taxonomy" id="390270"/>
    <lineage>
        <taxon>Bacteria</taxon>
        <taxon>Pseudomonadati</taxon>
        <taxon>Pseudomonadota</taxon>
        <taxon>Alphaproteobacteria</taxon>
        <taxon>Rhodobacterales</taxon>
        <taxon>Paracoccaceae</taxon>
        <taxon>Yoonia</taxon>
    </lineage>
</organism>
<evidence type="ECO:0000256" key="1">
    <source>
        <dbReference type="SAM" id="MobiDB-lite"/>
    </source>
</evidence>
<gene>
    <name evidence="2" type="ORF">SAMN04488005_2406</name>
</gene>
<protein>
    <submittedName>
        <fullName evidence="2">Uncharacterized protein</fullName>
    </submittedName>
</protein>